<accession>A0ABR4IE29</accession>
<organism evidence="2 3">
    <name type="scientific">Aspergillus pseudoustus</name>
    <dbReference type="NCBI Taxonomy" id="1810923"/>
    <lineage>
        <taxon>Eukaryota</taxon>
        <taxon>Fungi</taxon>
        <taxon>Dikarya</taxon>
        <taxon>Ascomycota</taxon>
        <taxon>Pezizomycotina</taxon>
        <taxon>Eurotiomycetes</taxon>
        <taxon>Eurotiomycetidae</taxon>
        <taxon>Eurotiales</taxon>
        <taxon>Aspergillaceae</taxon>
        <taxon>Aspergillus</taxon>
        <taxon>Aspergillus subgen. Nidulantes</taxon>
    </lineage>
</organism>
<comment type="caution">
    <text evidence="2">The sequence shown here is derived from an EMBL/GenBank/DDBJ whole genome shotgun (WGS) entry which is preliminary data.</text>
</comment>
<reference evidence="2 3" key="1">
    <citation type="submission" date="2024-07" db="EMBL/GenBank/DDBJ databases">
        <title>Section-level genome sequencing and comparative genomics of Aspergillus sections Usti and Cavernicolus.</title>
        <authorList>
            <consortium name="Lawrence Berkeley National Laboratory"/>
            <person name="Nybo J.L."/>
            <person name="Vesth T.C."/>
            <person name="Theobald S."/>
            <person name="Frisvad J.C."/>
            <person name="Larsen T.O."/>
            <person name="Kjaerboelling I."/>
            <person name="Rothschild-Mancinelli K."/>
            <person name="Lyhne E.K."/>
            <person name="Kogle M.E."/>
            <person name="Barry K."/>
            <person name="Clum A."/>
            <person name="Na H."/>
            <person name="Ledsgaard L."/>
            <person name="Lin J."/>
            <person name="Lipzen A."/>
            <person name="Kuo A."/>
            <person name="Riley R."/>
            <person name="Mondo S."/>
            <person name="Labutti K."/>
            <person name="Haridas S."/>
            <person name="Pangalinan J."/>
            <person name="Salamov A.A."/>
            <person name="Simmons B.A."/>
            <person name="Magnuson J.K."/>
            <person name="Chen J."/>
            <person name="Drula E."/>
            <person name="Henrissat B."/>
            <person name="Wiebenga A."/>
            <person name="Lubbers R.J."/>
            <person name="Gomes A.C."/>
            <person name="Makela M.R."/>
            <person name="Stajich J."/>
            <person name="Grigoriev I.V."/>
            <person name="Mortensen U.H."/>
            <person name="De Vries R.P."/>
            <person name="Baker S.E."/>
            <person name="Andersen M.R."/>
        </authorList>
    </citation>
    <scope>NUCLEOTIDE SEQUENCE [LARGE SCALE GENOMIC DNA]</scope>
    <source>
        <strain evidence="2 3">CBS 123904</strain>
    </source>
</reference>
<proteinExistence type="predicted"/>
<name>A0ABR4IE29_9EURO</name>
<feature type="region of interest" description="Disordered" evidence="1">
    <location>
        <begin position="1"/>
        <end position="22"/>
    </location>
</feature>
<dbReference type="EMBL" id="JBFXLU010000468">
    <property type="protein sequence ID" value="KAL2825872.1"/>
    <property type="molecule type" value="Genomic_DNA"/>
</dbReference>
<gene>
    <name evidence="2" type="ORF">BJY01DRAFT_256146</name>
</gene>
<evidence type="ECO:0000313" key="2">
    <source>
        <dbReference type="EMBL" id="KAL2825872.1"/>
    </source>
</evidence>
<evidence type="ECO:0000256" key="1">
    <source>
        <dbReference type="SAM" id="MobiDB-lite"/>
    </source>
</evidence>
<keyword evidence="3" id="KW-1185">Reference proteome</keyword>
<evidence type="ECO:0008006" key="4">
    <source>
        <dbReference type="Google" id="ProtNLM"/>
    </source>
</evidence>
<dbReference type="Proteomes" id="UP001610446">
    <property type="component" value="Unassembled WGS sequence"/>
</dbReference>
<protein>
    <recommendedName>
        <fullName evidence="4">F-box domain-containing protein</fullName>
    </recommendedName>
</protein>
<sequence length="307" mass="34719">MAPISEQTTNESKSQLETAAPGAGSFENCPVEVIETIARFLDDEAIFAFRSTCRYVAKYTHSYFAQRYMHTIPTDFFTESLERLRQISMDPDFASSTKTLVVKPTDVNQPAVFPREEVIVSLRRQPRLLPCEQDILGEGFRWDHLENGFLDLDQQAVGTWCEMLIHFANMRSFCMSPDSSTSIHSSCGVPGELTTCDALVIILHYISKHNINVVSLDLSLSNFYPPIPLHQRCWEDRSYSDEIAEAKQARCLNLLPDASTGYTWPSHHSNRSLSAQDQCPVQTRPLYSAACFPPRRTSRRLLCVGTI</sequence>
<feature type="compositionally biased region" description="Polar residues" evidence="1">
    <location>
        <begin position="1"/>
        <end position="17"/>
    </location>
</feature>
<evidence type="ECO:0000313" key="3">
    <source>
        <dbReference type="Proteomes" id="UP001610446"/>
    </source>
</evidence>